<feature type="chain" id="PRO_5010405249" evidence="2">
    <location>
        <begin position="21"/>
        <end position="67"/>
    </location>
</feature>
<dbReference type="EMBL" id="KL363204">
    <property type="protein sequence ID" value="KFD54874.1"/>
    <property type="molecule type" value="Genomic_DNA"/>
</dbReference>
<evidence type="ECO:0000313" key="3">
    <source>
        <dbReference type="EMBL" id="KFD54874.1"/>
    </source>
</evidence>
<protein>
    <submittedName>
        <fullName evidence="3">Uncharacterized protein</fullName>
    </submittedName>
</protein>
<evidence type="ECO:0000256" key="1">
    <source>
        <dbReference type="SAM" id="MobiDB-lite"/>
    </source>
</evidence>
<organism evidence="3 5">
    <name type="scientific">Trichuris suis</name>
    <name type="common">pig whipworm</name>
    <dbReference type="NCBI Taxonomy" id="68888"/>
    <lineage>
        <taxon>Eukaryota</taxon>
        <taxon>Metazoa</taxon>
        <taxon>Ecdysozoa</taxon>
        <taxon>Nematoda</taxon>
        <taxon>Enoplea</taxon>
        <taxon>Dorylaimia</taxon>
        <taxon>Trichinellida</taxon>
        <taxon>Trichuridae</taxon>
        <taxon>Trichuris</taxon>
    </lineage>
</organism>
<gene>
    <name evidence="3" type="ORF">M513_04308</name>
    <name evidence="4" type="ORF">M514_04308</name>
</gene>
<keyword evidence="5" id="KW-1185">Reference proteome</keyword>
<feature type="signal peptide" evidence="2">
    <location>
        <begin position="1"/>
        <end position="20"/>
    </location>
</feature>
<dbReference type="EMBL" id="KL367481">
    <property type="protein sequence ID" value="KFD71749.1"/>
    <property type="molecule type" value="Genomic_DNA"/>
</dbReference>
<reference evidence="3 5" key="1">
    <citation type="journal article" date="2014" name="Nat. Genet.">
        <title>Genome and transcriptome of the porcine whipworm Trichuris suis.</title>
        <authorList>
            <person name="Jex A.R."/>
            <person name="Nejsum P."/>
            <person name="Schwarz E.M."/>
            <person name="Hu L."/>
            <person name="Young N.D."/>
            <person name="Hall R.S."/>
            <person name="Korhonen P.K."/>
            <person name="Liao S."/>
            <person name="Thamsborg S."/>
            <person name="Xia J."/>
            <person name="Xu P."/>
            <person name="Wang S."/>
            <person name="Scheerlinck J.P."/>
            <person name="Hofmann A."/>
            <person name="Sternberg P.W."/>
            <person name="Wang J."/>
            <person name="Gasser R.B."/>
        </authorList>
    </citation>
    <scope>NUCLEOTIDE SEQUENCE [LARGE SCALE GENOMIC DNA]</scope>
    <source>
        <strain evidence="4">DCEP-RM93F</strain>
        <strain evidence="3">DCEP-RM93M</strain>
    </source>
</reference>
<dbReference type="AlphaFoldDB" id="A0A085MCC8"/>
<evidence type="ECO:0000313" key="5">
    <source>
        <dbReference type="Proteomes" id="UP000030764"/>
    </source>
</evidence>
<evidence type="ECO:0000256" key="2">
    <source>
        <dbReference type="SAM" id="SignalP"/>
    </source>
</evidence>
<keyword evidence="2" id="KW-0732">Signal</keyword>
<feature type="region of interest" description="Disordered" evidence="1">
    <location>
        <begin position="24"/>
        <end position="67"/>
    </location>
</feature>
<sequence length="67" mass="7017">MLRFGMFALLALLILNQVSTTNLKQPQETTAAPGAKPPAAAVTESTDSEESSAIYTAELSTSSDESL</sequence>
<feature type="compositionally biased region" description="Low complexity" evidence="1">
    <location>
        <begin position="31"/>
        <end position="41"/>
    </location>
</feature>
<name>A0A085MCC8_9BILA</name>
<accession>A0A085MCC8</accession>
<proteinExistence type="predicted"/>
<feature type="compositionally biased region" description="Polar residues" evidence="1">
    <location>
        <begin position="51"/>
        <end position="67"/>
    </location>
</feature>
<dbReference type="Proteomes" id="UP000030764">
    <property type="component" value="Unassembled WGS sequence"/>
</dbReference>
<evidence type="ECO:0000313" key="4">
    <source>
        <dbReference type="EMBL" id="KFD71749.1"/>
    </source>
</evidence>
<dbReference type="Proteomes" id="UP000030758">
    <property type="component" value="Unassembled WGS sequence"/>
</dbReference>